<protein>
    <submittedName>
        <fullName evidence="5">Glycosyltransferase involved in cell wall biosynthesis</fullName>
    </submittedName>
</protein>
<keyword evidence="1" id="KW-0328">Glycosyltransferase</keyword>
<dbReference type="GeneID" id="99683489"/>
<dbReference type="Pfam" id="PF13439">
    <property type="entry name" value="Glyco_transf_4"/>
    <property type="match status" value="1"/>
</dbReference>
<reference evidence="5 6" key="1">
    <citation type="submission" date="2019-03" db="EMBL/GenBank/DDBJ databases">
        <title>Genomic Encyclopedia of Type Strains, Phase IV (KMG-IV): sequencing the most valuable type-strain genomes for metagenomic binning, comparative biology and taxonomic classification.</title>
        <authorList>
            <person name="Goeker M."/>
        </authorList>
    </citation>
    <scope>NUCLEOTIDE SEQUENCE [LARGE SCALE GENOMIC DNA]</scope>
    <source>
        <strain evidence="5 6">DSM 1709</strain>
    </source>
</reference>
<dbReference type="Gene3D" id="3.40.50.2000">
    <property type="entry name" value="Glycogen Phosphorylase B"/>
    <property type="match status" value="2"/>
</dbReference>
<evidence type="ECO:0000313" key="6">
    <source>
        <dbReference type="Proteomes" id="UP000295106"/>
    </source>
</evidence>
<dbReference type="RefSeq" id="WP_165908464.1">
    <property type="nucleotide sequence ID" value="NZ_CP181386.1"/>
</dbReference>
<feature type="domain" description="Glycosyl transferase family 1" evidence="3">
    <location>
        <begin position="225"/>
        <end position="363"/>
    </location>
</feature>
<evidence type="ECO:0000256" key="1">
    <source>
        <dbReference type="ARBA" id="ARBA00022676"/>
    </source>
</evidence>
<dbReference type="EMBL" id="SLXD01000006">
    <property type="protein sequence ID" value="TCP02526.1"/>
    <property type="molecule type" value="Genomic_DNA"/>
</dbReference>
<evidence type="ECO:0000259" key="3">
    <source>
        <dbReference type="Pfam" id="PF00534"/>
    </source>
</evidence>
<name>A0A4R2MI49_RUBGE</name>
<gene>
    <name evidence="5" type="ORF">EV684_10688</name>
</gene>
<dbReference type="AlphaFoldDB" id="A0A4R2MI49"/>
<keyword evidence="2 5" id="KW-0808">Transferase</keyword>
<evidence type="ECO:0000259" key="4">
    <source>
        <dbReference type="Pfam" id="PF13439"/>
    </source>
</evidence>
<sequence>MKIAILTSASAGGAGIAASRVAHALREHGGHSVDIFDIETAGPVSQEVSPQRSVTNGRLSNTQFTADYGTAHRAWLVRTLAGYDLVNAHWTTYLQSIADLEALAATGVPLLLTLHDANYVTGGCHYAAGCTGLFSGCHACPQVNTEVFARAEVQRVKARKDALLARPNVHLSAPSRYMLEQAAHAAPVPQQRLHLLRNPYAPLEIETAVPPRPFTVLLVADSLTERRKGARLAAEALLLFCMRQGRDNPVRIHVAGNADESLLRSLRATGAELLAHGRLTNHRWLVEVYRTSDLQICPSHEDNWPNVLVEAAAYGCLAIVGPGHGCEEFARAYDAGTVCTEYSATAFADALSGIAAMPADERELWREELAARVIADHAPDRIAADFNDAFACIVGSEPAEDPRERLGGLWSSNYLGAATREMLVAPAARGAEAGDLVVTRRRAATSSGTLALSAVYDGAAGPVPVPFQPERGEARVPVHHNGGRLRHVFAAEANDYGVSQLGCRIDGDAPD</sequence>
<evidence type="ECO:0000256" key="2">
    <source>
        <dbReference type="ARBA" id="ARBA00022679"/>
    </source>
</evidence>
<dbReference type="PANTHER" id="PTHR12526:SF510">
    <property type="entry name" value="D-INOSITOL 3-PHOSPHATE GLYCOSYLTRANSFERASE"/>
    <property type="match status" value="1"/>
</dbReference>
<dbReference type="Pfam" id="PF00534">
    <property type="entry name" value="Glycos_transf_1"/>
    <property type="match status" value="1"/>
</dbReference>
<dbReference type="InterPro" id="IPR028098">
    <property type="entry name" value="Glyco_trans_4-like_N"/>
</dbReference>
<proteinExistence type="predicted"/>
<organism evidence="5 6">
    <name type="scientific">Rubrivivax gelatinosus</name>
    <name type="common">Rhodocyclus gelatinosus</name>
    <name type="synonym">Rhodopseudomonas gelatinosa</name>
    <dbReference type="NCBI Taxonomy" id="28068"/>
    <lineage>
        <taxon>Bacteria</taxon>
        <taxon>Pseudomonadati</taxon>
        <taxon>Pseudomonadota</taxon>
        <taxon>Betaproteobacteria</taxon>
        <taxon>Burkholderiales</taxon>
        <taxon>Sphaerotilaceae</taxon>
        <taxon>Rubrivivax</taxon>
    </lineage>
</organism>
<feature type="domain" description="Glycosyltransferase subfamily 4-like N-terminal" evidence="4">
    <location>
        <begin position="12"/>
        <end position="199"/>
    </location>
</feature>
<dbReference type="Proteomes" id="UP000295106">
    <property type="component" value="Unassembled WGS sequence"/>
</dbReference>
<comment type="caution">
    <text evidence="5">The sequence shown here is derived from an EMBL/GenBank/DDBJ whole genome shotgun (WGS) entry which is preliminary data.</text>
</comment>
<accession>A0A4R2MI49</accession>
<dbReference type="PANTHER" id="PTHR12526">
    <property type="entry name" value="GLYCOSYLTRANSFERASE"/>
    <property type="match status" value="1"/>
</dbReference>
<dbReference type="InterPro" id="IPR001296">
    <property type="entry name" value="Glyco_trans_1"/>
</dbReference>
<dbReference type="SUPFAM" id="SSF53756">
    <property type="entry name" value="UDP-Glycosyltransferase/glycogen phosphorylase"/>
    <property type="match status" value="1"/>
</dbReference>
<dbReference type="GO" id="GO:0016757">
    <property type="term" value="F:glycosyltransferase activity"/>
    <property type="evidence" value="ECO:0007669"/>
    <property type="project" value="UniProtKB-KW"/>
</dbReference>
<evidence type="ECO:0000313" key="5">
    <source>
        <dbReference type="EMBL" id="TCP02526.1"/>
    </source>
</evidence>